<organism evidence="1 2">
    <name type="scientific">Streptomyces xiamenensis</name>
    <dbReference type="NCBI Taxonomy" id="408015"/>
    <lineage>
        <taxon>Bacteria</taxon>
        <taxon>Bacillati</taxon>
        <taxon>Actinomycetota</taxon>
        <taxon>Actinomycetes</taxon>
        <taxon>Kitasatosporales</taxon>
        <taxon>Streptomycetaceae</taxon>
        <taxon>Streptomyces</taxon>
    </lineage>
</organism>
<dbReference type="EMBL" id="CP009922">
    <property type="protein sequence ID" value="AKG45597.1"/>
    <property type="molecule type" value="Genomic_DNA"/>
</dbReference>
<protein>
    <submittedName>
        <fullName evidence="1">Uncharacterized protein</fullName>
    </submittedName>
</protein>
<dbReference type="Proteomes" id="UP000034034">
    <property type="component" value="Chromosome"/>
</dbReference>
<reference evidence="1" key="1">
    <citation type="submission" date="2019-08" db="EMBL/GenBank/DDBJ databases">
        <title>Complete genome sequence of a mangrove-derived Streptomyces xiamenensis.</title>
        <authorList>
            <person name="Xu J."/>
        </authorList>
    </citation>
    <scope>NUCLEOTIDE SEQUENCE</scope>
    <source>
        <strain evidence="1">318</strain>
    </source>
</reference>
<dbReference type="PATRIC" id="fig|408015.6.peg.4267"/>
<keyword evidence="2" id="KW-1185">Reference proteome</keyword>
<name>A0A0F7FZC7_9ACTN</name>
<evidence type="ECO:0000313" key="2">
    <source>
        <dbReference type="Proteomes" id="UP000034034"/>
    </source>
</evidence>
<dbReference type="KEGG" id="sxi:SXIM_42130"/>
<sequence length="130" mass="14145">MTVVARLVTHADVDEGATTDRVISVSARLEAALEDGRSLVLLDDRGWSLTGAPGMRARVSAGELESTARVVVGPDEPSDGRTHEQMADDHWNCLADALKRRGVDVHAHELERLPHDVVLSERLRTCLTGE</sequence>
<proteinExistence type="predicted"/>
<evidence type="ECO:0000313" key="1">
    <source>
        <dbReference type="EMBL" id="AKG45597.1"/>
    </source>
</evidence>
<dbReference type="RefSeq" id="WP_218941166.1">
    <property type="nucleotide sequence ID" value="NZ_CP009922.3"/>
</dbReference>
<accession>A0A0F7FZC7</accession>
<dbReference type="AlphaFoldDB" id="A0A0F7FZC7"/>
<dbReference type="HOGENOM" id="CLU_1776070_0_0_11"/>
<gene>
    <name evidence="1" type="ORF">SXIM_42130</name>
</gene>